<name>A0A075AYC3_ROZAC</name>
<dbReference type="HOGENOM" id="CLU_1338179_0_0_1"/>
<dbReference type="SUPFAM" id="SSF56204">
    <property type="entry name" value="Hect, E3 ligase catalytic domain"/>
    <property type="match status" value="1"/>
</dbReference>
<dbReference type="EMBL" id="KE560881">
    <property type="protein sequence ID" value="EPZ35089.1"/>
    <property type="molecule type" value="Genomic_DNA"/>
</dbReference>
<evidence type="ECO:0000256" key="1">
    <source>
        <dbReference type="ARBA" id="ARBA00022786"/>
    </source>
</evidence>
<reference evidence="3 4" key="1">
    <citation type="journal article" date="2013" name="Curr. Biol.">
        <title>Shared signatures of parasitism and phylogenomics unite Cryptomycota and microsporidia.</title>
        <authorList>
            <person name="James T.Y."/>
            <person name="Pelin A."/>
            <person name="Bonen L."/>
            <person name="Ahrendt S."/>
            <person name="Sain D."/>
            <person name="Corradi N."/>
            <person name="Stajich J.E."/>
        </authorList>
    </citation>
    <scope>NUCLEOTIDE SEQUENCE [LARGE SCALE GENOMIC DNA]</scope>
    <source>
        <strain evidence="3 4">CSF55</strain>
    </source>
</reference>
<dbReference type="AlphaFoldDB" id="A0A075AYC3"/>
<evidence type="ECO:0000313" key="4">
    <source>
        <dbReference type="Proteomes" id="UP000030755"/>
    </source>
</evidence>
<dbReference type="GO" id="GO:0004842">
    <property type="term" value="F:ubiquitin-protein transferase activity"/>
    <property type="evidence" value="ECO:0007669"/>
    <property type="project" value="InterPro"/>
</dbReference>
<evidence type="ECO:0000259" key="2">
    <source>
        <dbReference type="Pfam" id="PF00632"/>
    </source>
</evidence>
<dbReference type="InterPro" id="IPR000569">
    <property type="entry name" value="HECT_dom"/>
</dbReference>
<proteinExistence type="predicted"/>
<evidence type="ECO:0000313" key="3">
    <source>
        <dbReference type="EMBL" id="EPZ35089.1"/>
    </source>
</evidence>
<dbReference type="Pfam" id="PF00632">
    <property type="entry name" value="HECT"/>
    <property type="match status" value="1"/>
</dbReference>
<dbReference type="Gene3D" id="3.30.2160.10">
    <property type="entry name" value="Hect, E3 ligase catalytic domain"/>
    <property type="match status" value="1"/>
</dbReference>
<sequence length="205" mass="24385">MGSKKYFEIQKEGDGTYDLKAAPLNKDLRNQYMRELSLFGYLIMESISEGVHVPLKFRDWVYKKIMHNSKATLDDYKTYDIHGYNGMMAMKNYNDEELQYVDESLTRDNIDEYIVNEINERLMRVDEWEAFISGLLVFIDFDQTFETYFAQNGKIPPLSFLHDTLETKILIEIDDWKKHTRLSNCGPDDKQVEYFWQVISDDFMN</sequence>
<protein>
    <recommendedName>
        <fullName evidence="2">HECT domain-containing protein</fullName>
    </recommendedName>
</protein>
<keyword evidence="1" id="KW-0833">Ubl conjugation pathway</keyword>
<organism evidence="3 4">
    <name type="scientific">Rozella allomycis (strain CSF55)</name>
    <dbReference type="NCBI Taxonomy" id="988480"/>
    <lineage>
        <taxon>Eukaryota</taxon>
        <taxon>Fungi</taxon>
        <taxon>Fungi incertae sedis</taxon>
        <taxon>Cryptomycota</taxon>
        <taxon>Cryptomycota incertae sedis</taxon>
        <taxon>Rozella</taxon>
    </lineage>
</organism>
<feature type="domain" description="HECT" evidence="2">
    <location>
        <begin position="6"/>
        <end position="201"/>
    </location>
</feature>
<dbReference type="Gene3D" id="3.90.1750.10">
    <property type="entry name" value="Hect, E3 ligase catalytic domains"/>
    <property type="match status" value="1"/>
</dbReference>
<dbReference type="Proteomes" id="UP000030755">
    <property type="component" value="Unassembled WGS sequence"/>
</dbReference>
<dbReference type="InterPro" id="IPR035983">
    <property type="entry name" value="Hect_E3_ubiquitin_ligase"/>
</dbReference>
<keyword evidence="4" id="KW-1185">Reference proteome</keyword>
<accession>A0A075AYC3</accession>
<gene>
    <name evidence="3" type="ORF">O9G_004836</name>
</gene>